<evidence type="ECO:0000313" key="2">
    <source>
        <dbReference type="Proteomes" id="UP000199701"/>
    </source>
</evidence>
<dbReference type="EMBL" id="FOJI01000010">
    <property type="protein sequence ID" value="SEW33375.1"/>
    <property type="molecule type" value="Genomic_DNA"/>
</dbReference>
<protein>
    <submittedName>
        <fullName evidence="1">Uncharacterized protein</fullName>
    </submittedName>
</protein>
<dbReference type="Proteomes" id="UP000199701">
    <property type="component" value="Unassembled WGS sequence"/>
</dbReference>
<dbReference type="OrthoDB" id="7437075at2"/>
<dbReference type="STRING" id="99656.SAMN05421659_110102"/>
<gene>
    <name evidence="1" type="ORF">SAMN05421659_110102</name>
</gene>
<reference evidence="1 2" key="1">
    <citation type="submission" date="2016-10" db="EMBL/GenBank/DDBJ databases">
        <authorList>
            <person name="de Groot N.N."/>
        </authorList>
    </citation>
    <scope>NUCLEOTIDE SEQUENCE [LARGE SCALE GENOMIC DNA]</scope>
    <source>
        <strain evidence="1 2">DSM 9179</strain>
    </source>
</reference>
<proteinExistence type="predicted"/>
<accession>A0A1I0QZQ7</accession>
<sequence length="191" mass="22133">MKKVMCVTAVIDVDLWNEATWRGTAVLSDGQSAPYLGLLFENREAAIKIFKQWNEDFGCRDMYEEIRISILQGDIQGEEHGYTVHITTNQENLLSKCKKLNLPIDETLFAIVSRYRRIETAKTNRNMETFRSEYERYLSYKIIPVYMSKEGLEPLFEYEIEKSEICFRQVGDITENDIDACCISGLGKKSN</sequence>
<dbReference type="RefSeq" id="WP_092454843.1">
    <property type="nucleotide sequence ID" value="NZ_FOJI01000010.1"/>
</dbReference>
<organism evidence="1 2">
    <name type="scientific">[Clostridium] fimetarium</name>
    <dbReference type="NCBI Taxonomy" id="99656"/>
    <lineage>
        <taxon>Bacteria</taxon>
        <taxon>Bacillati</taxon>
        <taxon>Bacillota</taxon>
        <taxon>Clostridia</taxon>
        <taxon>Lachnospirales</taxon>
        <taxon>Lachnospiraceae</taxon>
    </lineage>
</organism>
<evidence type="ECO:0000313" key="1">
    <source>
        <dbReference type="EMBL" id="SEW33375.1"/>
    </source>
</evidence>
<name>A0A1I0QZQ7_9FIRM</name>
<dbReference type="AlphaFoldDB" id="A0A1I0QZQ7"/>
<keyword evidence="2" id="KW-1185">Reference proteome</keyword>